<dbReference type="RefSeq" id="WP_100360177.1">
    <property type="nucleotide sequence ID" value="NZ_CP045915.1"/>
</dbReference>
<dbReference type="EMBL" id="CP045915">
    <property type="protein sequence ID" value="QGH34982.1"/>
    <property type="molecule type" value="Genomic_DNA"/>
</dbReference>
<dbReference type="GO" id="GO:0004109">
    <property type="term" value="F:coproporphyrinogen oxidase activity"/>
    <property type="evidence" value="ECO:0007669"/>
    <property type="project" value="InterPro"/>
</dbReference>
<evidence type="ECO:0000256" key="2">
    <source>
        <dbReference type="ARBA" id="ARBA00017228"/>
    </source>
</evidence>
<evidence type="ECO:0000313" key="6">
    <source>
        <dbReference type="Proteomes" id="UP000339690"/>
    </source>
</evidence>
<dbReference type="PROSITE" id="PS51918">
    <property type="entry name" value="RADICAL_SAM"/>
    <property type="match status" value="1"/>
</dbReference>
<dbReference type="SUPFAM" id="SSF102114">
    <property type="entry name" value="Radical SAM enzymes"/>
    <property type="match status" value="1"/>
</dbReference>
<proteinExistence type="inferred from homology"/>
<dbReference type="Pfam" id="PF04055">
    <property type="entry name" value="Radical_SAM"/>
    <property type="match status" value="1"/>
</dbReference>
<dbReference type="SFLD" id="SFLDS00029">
    <property type="entry name" value="Radical_SAM"/>
    <property type="match status" value="1"/>
</dbReference>
<comment type="similarity">
    <text evidence="1">Belongs to the anaerobic coproporphyrinogen-III oxidase family. HemW subfamily.</text>
</comment>
<dbReference type="InterPro" id="IPR007197">
    <property type="entry name" value="rSAM"/>
</dbReference>
<dbReference type="InterPro" id="IPR058240">
    <property type="entry name" value="rSAM_sf"/>
</dbReference>
<dbReference type="GO" id="GO:0046872">
    <property type="term" value="F:metal ion binding"/>
    <property type="evidence" value="ECO:0007669"/>
    <property type="project" value="UniProtKB-UniRule"/>
</dbReference>
<reference evidence="5 6" key="1">
    <citation type="submission" date="2019-11" db="EMBL/GenBank/DDBJ databases">
        <title>Gracilibacillus salitolerans sp. nov., a moderate halophile isolated from a saline soil in northwest China.</title>
        <authorList>
            <person name="Gan L."/>
        </authorList>
    </citation>
    <scope>NUCLEOTIDE SEQUENCE [LARGE SCALE GENOMIC DNA]</scope>
    <source>
        <strain evidence="5 6">SCU50</strain>
    </source>
</reference>
<dbReference type="SFLD" id="SFLDF00288">
    <property type="entry name" value="HemN-like__clustered_with_nucl"/>
    <property type="match status" value="1"/>
</dbReference>
<dbReference type="GO" id="GO:0051539">
    <property type="term" value="F:4 iron, 4 sulfur cluster binding"/>
    <property type="evidence" value="ECO:0007669"/>
    <property type="project" value="UniProtKB-UniRule"/>
</dbReference>
<dbReference type="AlphaFoldDB" id="A0A5Q2TLM7"/>
<dbReference type="Gene3D" id="3.80.30.20">
    <property type="entry name" value="tm_1862 like domain"/>
    <property type="match status" value="1"/>
</dbReference>
<keyword evidence="3" id="KW-0349">Heme</keyword>
<dbReference type="InterPro" id="IPR006638">
    <property type="entry name" value="Elp3/MiaA/NifB-like_rSAM"/>
</dbReference>
<name>A0A5Q2TLM7_9BACI</name>
<gene>
    <name evidence="5" type="ORF">GI584_13450</name>
</gene>
<evidence type="ECO:0000256" key="1">
    <source>
        <dbReference type="ARBA" id="ARBA00006100"/>
    </source>
</evidence>
<dbReference type="PANTHER" id="PTHR13932:SF5">
    <property type="entry name" value="RADICAL S-ADENOSYL METHIONINE DOMAIN-CONTAINING PROTEIN 1, MITOCHONDRIAL"/>
    <property type="match status" value="1"/>
</dbReference>
<accession>A0A5Q2TLM7</accession>
<dbReference type="GO" id="GO:0005737">
    <property type="term" value="C:cytoplasm"/>
    <property type="evidence" value="ECO:0007669"/>
    <property type="project" value="UniProtKB-SubCell"/>
</dbReference>
<dbReference type="CDD" id="cd01335">
    <property type="entry name" value="Radical_SAM"/>
    <property type="match status" value="1"/>
</dbReference>
<sequence length="380" mass="44523">MVSSVYIHIPFCEKICHYCDFTKFFYEEKMADDYLIALENEIKTNIQEPNQQMKTIFVGGGTPTALNNRQLTKLVKLIDHYFDVDSVEEYSFEANPGDLTEDKIRILKEYGVNRISMGVQVFDDEMLEQLGRLHRVKDVYQNVNDLVKAGIDNISIDLMYSLPNQTIELFEKTLDEALQFDLPHYSAYSLQIEPKTIFYQRYKKGTLTKPPEETEADMYQLLRREMKNKGIQQYEISNFAKPGFESKHNLTYWNNDYYYGFGAGSHGYLPGERIINIRPYPKYVEAANETGKPVLHIEKIGRKEQIEEEMFLGLRKSEGVSIPRFEEKYQVKLEALYRKELTLLEKRGWIDRNSQFVKLTEEGKPFGNEVFQSFLLDKDL</sequence>
<dbReference type="GO" id="GO:0006779">
    <property type="term" value="P:porphyrin-containing compound biosynthetic process"/>
    <property type="evidence" value="ECO:0007669"/>
    <property type="project" value="InterPro"/>
</dbReference>
<comment type="subcellular location">
    <subcellularLocation>
        <location evidence="3">Cytoplasm</location>
    </subcellularLocation>
</comment>
<evidence type="ECO:0000259" key="4">
    <source>
        <dbReference type="PROSITE" id="PS51918"/>
    </source>
</evidence>
<keyword evidence="3" id="KW-0949">S-adenosyl-L-methionine</keyword>
<dbReference type="SFLD" id="SFLDF00562">
    <property type="entry name" value="HemN-like__clustered_with_heat"/>
    <property type="match status" value="1"/>
</dbReference>
<keyword evidence="3" id="KW-0004">4Fe-4S</keyword>
<keyword evidence="3" id="KW-0479">Metal-binding</keyword>
<dbReference type="InterPro" id="IPR004559">
    <property type="entry name" value="HemW-like"/>
</dbReference>
<organism evidence="5 6">
    <name type="scientific">Gracilibacillus salitolerans</name>
    <dbReference type="NCBI Taxonomy" id="2663022"/>
    <lineage>
        <taxon>Bacteria</taxon>
        <taxon>Bacillati</taxon>
        <taxon>Bacillota</taxon>
        <taxon>Bacilli</taxon>
        <taxon>Bacillales</taxon>
        <taxon>Bacillaceae</taxon>
        <taxon>Gracilibacillus</taxon>
    </lineage>
</organism>
<feature type="domain" description="Radical SAM core" evidence="4">
    <location>
        <begin position="1"/>
        <end position="232"/>
    </location>
</feature>
<evidence type="ECO:0000313" key="5">
    <source>
        <dbReference type="EMBL" id="QGH34982.1"/>
    </source>
</evidence>
<keyword evidence="3" id="KW-0963">Cytoplasm</keyword>
<dbReference type="KEGG" id="grc:GI584_13450"/>
<keyword evidence="3" id="KW-0408">Iron</keyword>
<dbReference type="InterPro" id="IPR023404">
    <property type="entry name" value="rSAM_horseshoe"/>
</dbReference>
<dbReference type="SFLD" id="SFLDG01065">
    <property type="entry name" value="anaerobic_coproporphyrinogen-I"/>
    <property type="match status" value="1"/>
</dbReference>
<keyword evidence="3" id="KW-0411">Iron-sulfur</keyword>
<dbReference type="Proteomes" id="UP000339690">
    <property type="component" value="Chromosome"/>
</dbReference>
<dbReference type="NCBIfam" id="TIGR00539">
    <property type="entry name" value="hemN_rel"/>
    <property type="match status" value="1"/>
</dbReference>
<dbReference type="SMART" id="SM00729">
    <property type="entry name" value="Elp3"/>
    <property type="match status" value="1"/>
</dbReference>
<keyword evidence="6" id="KW-1185">Reference proteome</keyword>
<dbReference type="Pfam" id="PF06969">
    <property type="entry name" value="HemN_C"/>
    <property type="match status" value="1"/>
</dbReference>
<dbReference type="PANTHER" id="PTHR13932">
    <property type="entry name" value="COPROPORPHYRINIGEN III OXIDASE"/>
    <property type="match status" value="1"/>
</dbReference>
<dbReference type="InterPro" id="IPR034505">
    <property type="entry name" value="Coproporphyrinogen-III_oxidase"/>
</dbReference>
<evidence type="ECO:0000256" key="3">
    <source>
        <dbReference type="RuleBase" id="RU364116"/>
    </source>
</evidence>
<keyword evidence="3" id="KW-0143">Chaperone</keyword>
<protein>
    <recommendedName>
        <fullName evidence="2 3">Heme chaperone HemW</fullName>
    </recommendedName>
</protein>
<comment type="function">
    <text evidence="3">Probably acts as a heme chaperone, transferring heme to an unknown acceptor. Binds one molecule of heme per monomer, possibly covalently. Binds 1 [4Fe-4S] cluster. The cluster is coordinated with 3 cysteines and an exchangeable S-adenosyl-L-methionine.</text>
</comment>
<dbReference type="InterPro" id="IPR010723">
    <property type="entry name" value="HemN_C"/>
</dbReference>